<evidence type="ECO:0000259" key="9">
    <source>
        <dbReference type="Pfam" id="PF21082"/>
    </source>
</evidence>
<dbReference type="InterPro" id="IPR010920">
    <property type="entry name" value="LSM_dom_sf"/>
</dbReference>
<dbReference type="SUPFAM" id="SSF50182">
    <property type="entry name" value="Sm-like ribonucleoproteins"/>
    <property type="match status" value="1"/>
</dbReference>
<dbReference type="PANTHER" id="PTHR30347:SF1">
    <property type="entry name" value="MECHANOSENSITIVE CHANNEL MSCK"/>
    <property type="match status" value="1"/>
</dbReference>
<evidence type="ECO:0000256" key="3">
    <source>
        <dbReference type="ARBA" id="ARBA00022475"/>
    </source>
</evidence>
<accession>A0ABU9XUC2</accession>
<evidence type="ECO:0000256" key="5">
    <source>
        <dbReference type="ARBA" id="ARBA00022989"/>
    </source>
</evidence>
<feature type="transmembrane region" description="Helical" evidence="7">
    <location>
        <begin position="122"/>
        <end position="143"/>
    </location>
</feature>
<keyword evidence="6 7" id="KW-0472">Membrane</keyword>
<dbReference type="InterPro" id="IPR006685">
    <property type="entry name" value="MscS_channel_2nd"/>
</dbReference>
<evidence type="ECO:0000313" key="10">
    <source>
        <dbReference type="EMBL" id="MEN2787140.1"/>
    </source>
</evidence>
<feature type="transmembrane region" description="Helical" evidence="7">
    <location>
        <begin position="24"/>
        <end position="45"/>
    </location>
</feature>
<evidence type="ECO:0000259" key="8">
    <source>
        <dbReference type="Pfam" id="PF00924"/>
    </source>
</evidence>
<dbReference type="SUPFAM" id="SSF82689">
    <property type="entry name" value="Mechanosensitive channel protein MscS (YggB), C-terminal domain"/>
    <property type="match status" value="1"/>
</dbReference>
<dbReference type="Gene3D" id="1.10.287.1260">
    <property type="match status" value="1"/>
</dbReference>
<feature type="transmembrane region" description="Helical" evidence="7">
    <location>
        <begin position="204"/>
        <end position="225"/>
    </location>
</feature>
<protein>
    <submittedName>
        <fullName evidence="10">Mechanosensitive ion channel domain-containing protein</fullName>
    </submittedName>
</protein>
<feature type="domain" description="Mechanosensitive ion channel MscS C-terminal" evidence="9">
    <location>
        <begin position="323"/>
        <end position="407"/>
    </location>
</feature>
<dbReference type="SUPFAM" id="SSF82861">
    <property type="entry name" value="Mechanosensitive channel protein MscS (YggB), transmembrane region"/>
    <property type="match status" value="1"/>
</dbReference>
<dbReference type="InterPro" id="IPR049278">
    <property type="entry name" value="MS_channel_C"/>
</dbReference>
<feature type="domain" description="Mechanosensitive ion channel MscS" evidence="8">
    <location>
        <begin position="250"/>
        <end position="315"/>
    </location>
</feature>
<dbReference type="InterPro" id="IPR011066">
    <property type="entry name" value="MscS_channel_C_sf"/>
</dbReference>
<evidence type="ECO:0000256" key="6">
    <source>
        <dbReference type="ARBA" id="ARBA00023136"/>
    </source>
</evidence>
<name>A0ABU9XUC2_9SPHN</name>
<sequence>MNDITAWFAAGGILLNQRTLTEGAIAGGLVLLSLAIGLFVSRKLGRAAANAWHRRLDQRGEGLADRLTPIIRHATAALLLAIVLTAYPWPPVAGIPIGLALGAATVLAAREILRGVGIARPVTWTVTLILFVALFSRSVGGLAEITSMMERIGVDIGRRRLSLLTLITMLITVVALFAGVRLVNRALSHWIAATRGFDATQKLLAQKLAAIAVIIGAFFVGIDLLGVDLTAFAVFSGAFGLAVGFGLQKTIGNLIAGIILLMDRSIKPGDVIVVGDSFGWVNKIGVRAVSVLTRDGKEHLIPNENLMTQEVENWSFTDRNVRVRIPVRVAYECDLELAQELMLRATTESPRVLNDPPPNVWLTGFGENGVEHDILAWIGDPEGGVGNVRSDVLNRLWLLFKQHGIVIPYPQRDVRLRQMEMPSGD</sequence>
<evidence type="ECO:0000256" key="1">
    <source>
        <dbReference type="ARBA" id="ARBA00004651"/>
    </source>
</evidence>
<dbReference type="Pfam" id="PF00924">
    <property type="entry name" value="MS_channel_2nd"/>
    <property type="match status" value="1"/>
</dbReference>
<proteinExistence type="inferred from homology"/>
<dbReference type="Pfam" id="PF21082">
    <property type="entry name" value="MS_channel_3rd"/>
    <property type="match status" value="1"/>
</dbReference>
<dbReference type="EMBL" id="JBDIMF010000005">
    <property type="protein sequence ID" value="MEN2787140.1"/>
    <property type="molecule type" value="Genomic_DNA"/>
</dbReference>
<feature type="transmembrane region" description="Helical" evidence="7">
    <location>
        <begin position="66"/>
        <end position="87"/>
    </location>
</feature>
<keyword evidence="11" id="KW-1185">Reference proteome</keyword>
<dbReference type="Gene3D" id="3.30.70.100">
    <property type="match status" value="1"/>
</dbReference>
<evidence type="ECO:0000313" key="11">
    <source>
        <dbReference type="Proteomes" id="UP001404104"/>
    </source>
</evidence>
<feature type="transmembrane region" description="Helical" evidence="7">
    <location>
        <begin position="163"/>
        <end position="183"/>
    </location>
</feature>
<comment type="subcellular location">
    <subcellularLocation>
        <location evidence="1">Cell membrane</location>
        <topology evidence="1">Multi-pass membrane protein</topology>
    </subcellularLocation>
</comment>
<evidence type="ECO:0000256" key="7">
    <source>
        <dbReference type="SAM" id="Phobius"/>
    </source>
</evidence>
<dbReference type="Proteomes" id="UP001404104">
    <property type="component" value="Unassembled WGS sequence"/>
</dbReference>
<comment type="similarity">
    <text evidence="2">Belongs to the MscS (TC 1.A.23) family.</text>
</comment>
<dbReference type="PANTHER" id="PTHR30347">
    <property type="entry name" value="POTASSIUM CHANNEL RELATED"/>
    <property type="match status" value="1"/>
</dbReference>
<feature type="transmembrane region" description="Helical" evidence="7">
    <location>
        <begin position="231"/>
        <end position="261"/>
    </location>
</feature>
<comment type="caution">
    <text evidence="10">The sequence shown here is derived from an EMBL/GenBank/DDBJ whole genome shotgun (WGS) entry which is preliminary data.</text>
</comment>
<keyword evidence="4 7" id="KW-0812">Transmembrane</keyword>
<evidence type="ECO:0000256" key="2">
    <source>
        <dbReference type="ARBA" id="ARBA00008017"/>
    </source>
</evidence>
<dbReference type="Gene3D" id="2.30.30.60">
    <property type="match status" value="1"/>
</dbReference>
<reference evidence="10 11" key="1">
    <citation type="submission" date="2024-05" db="EMBL/GenBank/DDBJ databases">
        <authorList>
            <person name="Liu Q."/>
            <person name="Xin Y.-H."/>
        </authorList>
    </citation>
    <scope>NUCLEOTIDE SEQUENCE [LARGE SCALE GENOMIC DNA]</scope>
    <source>
        <strain evidence="10 11">CGMCC 1.15349</strain>
    </source>
</reference>
<organism evidence="10 11">
    <name type="scientific">Sphingomonas qilianensis</name>
    <dbReference type="NCBI Taxonomy" id="1736690"/>
    <lineage>
        <taxon>Bacteria</taxon>
        <taxon>Pseudomonadati</taxon>
        <taxon>Pseudomonadota</taxon>
        <taxon>Alphaproteobacteria</taxon>
        <taxon>Sphingomonadales</taxon>
        <taxon>Sphingomonadaceae</taxon>
        <taxon>Sphingomonas</taxon>
    </lineage>
</organism>
<dbReference type="InterPro" id="IPR011014">
    <property type="entry name" value="MscS_channel_TM-2"/>
</dbReference>
<keyword evidence="3" id="KW-1003">Cell membrane</keyword>
<keyword evidence="5 7" id="KW-1133">Transmembrane helix</keyword>
<dbReference type="InterPro" id="IPR052702">
    <property type="entry name" value="MscS-like_channel"/>
</dbReference>
<evidence type="ECO:0000256" key="4">
    <source>
        <dbReference type="ARBA" id="ARBA00022692"/>
    </source>
</evidence>
<gene>
    <name evidence="10" type="ORF">ABC969_12005</name>
</gene>
<dbReference type="InterPro" id="IPR023408">
    <property type="entry name" value="MscS_beta-dom_sf"/>
</dbReference>